<gene>
    <name evidence="2" type="ORF">OHAE_617</name>
</gene>
<reference evidence="3" key="1">
    <citation type="submission" date="2017-12" db="EMBL/GenBank/DDBJ databases">
        <authorList>
            <person name="Diaz M."/>
        </authorList>
    </citation>
    <scope>NUCLEOTIDE SEQUENCE [LARGE SCALE GENOMIC DNA]</scope>
    <source>
        <strain evidence="3">FI11154</strain>
    </source>
</reference>
<evidence type="ECO:0000313" key="3">
    <source>
        <dbReference type="Proteomes" id="UP000246073"/>
    </source>
</evidence>
<sequence>MSELVLLARRFGSNNNFEATTHNISADIREPGSHVGAEAEQSLEA</sequence>
<evidence type="ECO:0000256" key="1">
    <source>
        <dbReference type="SAM" id="MobiDB-lite"/>
    </source>
</evidence>
<dbReference type="EMBL" id="OOFM01000005">
    <property type="protein sequence ID" value="SPL64750.1"/>
    <property type="molecule type" value="Genomic_DNA"/>
</dbReference>
<evidence type="ECO:0000313" key="2">
    <source>
        <dbReference type="EMBL" id="SPL64750.1"/>
    </source>
</evidence>
<feature type="region of interest" description="Disordered" evidence="1">
    <location>
        <begin position="22"/>
        <end position="45"/>
    </location>
</feature>
<organism evidence="2 3">
    <name type="scientific">Ochrobactrum soli</name>
    <dbReference type="NCBI Taxonomy" id="2448455"/>
    <lineage>
        <taxon>Bacteria</taxon>
        <taxon>Pseudomonadati</taxon>
        <taxon>Pseudomonadota</taxon>
        <taxon>Alphaproteobacteria</taxon>
        <taxon>Hyphomicrobiales</taxon>
        <taxon>Brucellaceae</taxon>
        <taxon>Brucella/Ochrobactrum group</taxon>
        <taxon>Ochrobactrum</taxon>
    </lineage>
</organism>
<protein>
    <submittedName>
        <fullName evidence="2">Uncharacterized protein</fullName>
    </submittedName>
</protein>
<name>A0A2P9HLM4_9HYPH</name>
<proteinExistence type="predicted"/>
<dbReference type="Proteomes" id="UP000246073">
    <property type="component" value="Unassembled WGS sequence"/>
</dbReference>
<dbReference type="AlphaFoldDB" id="A0A2P9HLM4"/>
<accession>A0A2P9HLM4</accession>
<dbReference type="RefSeq" id="WP_181376082.1">
    <property type="nucleotide sequence ID" value="NZ_OOFM01000005.1"/>
</dbReference>